<dbReference type="Pfam" id="PF13306">
    <property type="entry name" value="LRR_5"/>
    <property type="match status" value="1"/>
</dbReference>
<comment type="caution">
    <text evidence="1">The sequence shown here is derived from an EMBL/GenBank/DDBJ whole genome shotgun (WGS) entry which is preliminary data.</text>
</comment>
<evidence type="ECO:0008006" key="3">
    <source>
        <dbReference type="Google" id="ProtNLM"/>
    </source>
</evidence>
<dbReference type="InterPro" id="IPR032675">
    <property type="entry name" value="LRR_dom_sf"/>
</dbReference>
<evidence type="ECO:0000313" key="1">
    <source>
        <dbReference type="EMBL" id="KAK8835883.1"/>
    </source>
</evidence>
<proteinExistence type="predicted"/>
<name>A0ABR2GPL0_9EUKA</name>
<dbReference type="InterPro" id="IPR053139">
    <property type="entry name" value="Surface_bspA-like"/>
</dbReference>
<dbReference type="Proteomes" id="UP001470230">
    <property type="component" value="Unassembled WGS sequence"/>
</dbReference>
<dbReference type="SUPFAM" id="SSF52058">
    <property type="entry name" value="L domain-like"/>
    <property type="match status" value="1"/>
</dbReference>
<organism evidence="1 2">
    <name type="scientific">Tritrichomonas musculus</name>
    <dbReference type="NCBI Taxonomy" id="1915356"/>
    <lineage>
        <taxon>Eukaryota</taxon>
        <taxon>Metamonada</taxon>
        <taxon>Parabasalia</taxon>
        <taxon>Tritrichomonadida</taxon>
        <taxon>Tritrichomonadidae</taxon>
        <taxon>Tritrichomonas</taxon>
    </lineage>
</organism>
<dbReference type="Gene3D" id="3.80.10.10">
    <property type="entry name" value="Ribonuclease Inhibitor"/>
    <property type="match status" value="1"/>
</dbReference>
<dbReference type="PANTHER" id="PTHR45661:SF3">
    <property type="entry name" value="IG-LIKE DOMAIN-CONTAINING PROTEIN"/>
    <property type="match status" value="1"/>
</dbReference>
<reference evidence="1 2" key="1">
    <citation type="submission" date="2024-04" db="EMBL/GenBank/DDBJ databases">
        <title>Tritrichomonas musculus Genome.</title>
        <authorList>
            <person name="Alves-Ferreira E."/>
            <person name="Grigg M."/>
            <person name="Lorenzi H."/>
            <person name="Galac M."/>
        </authorList>
    </citation>
    <scope>NUCLEOTIDE SEQUENCE [LARGE SCALE GENOMIC DNA]</scope>
    <source>
        <strain evidence="1 2">EAF2021</strain>
    </source>
</reference>
<protein>
    <recommendedName>
        <fullName evidence="3">Surface antigen BspA-like</fullName>
    </recommendedName>
</protein>
<sequence length="383" mass="44537">MCINLKALIFDKYIYKNNFADVCYEDDEESDIQNMIEENKKKQNYLSNWIDYSGQVPNLSSDEESDEIEFPHYYFDIAQGPDKSIEEYNERMKIIDVIDMYDDDEPLKNFVGSFAKSLLLSQMNLENLEVFNSNLNKFYFYNTPNLVNISIPKSDNGRYEKIEGCLYTKRMKKLIVAERNIKCAVINAKCKIITNYALSFESLEKVDFERNSEIQEISFFAFSKSNIKSLTVPDDVKVIDYCAFYECSKLESVTLPSSLNYLDFFTFSYSNLFEITIPNSVLTIDYGCFYRCHNLTKVKFQENSKMIEIDNLAFAYTNIETISIPKSVCLISTDSFGGCKNLKSVTFDNKSKLRNLEWNPSLRTLVSKYNRPNSNDQSYKNGF</sequence>
<accession>A0ABR2GPL0</accession>
<dbReference type="PANTHER" id="PTHR45661">
    <property type="entry name" value="SURFACE ANTIGEN"/>
    <property type="match status" value="1"/>
</dbReference>
<keyword evidence="2" id="KW-1185">Reference proteome</keyword>
<dbReference type="EMBL" id="JAPFFF010000072">
    <property type="protein sequence ID" value="KAK8835883.1"/>
    <property type="molecule type" value="Genomic_DNA"/>
</dbReference>
<gene>
    <name evidence="1" type="ORF">M9Y10_040261</name>
</gene>
<dbReference type="Gene3D" id="3.40.50.12480">
    <property type="match status" value="2"/>
</dbReference>
<dbReference type="InterPro" id="IPR026906">
    <property type="entry name" value="LRR_5"/>
</dbReference>
<evidence type="ECO:0000313" key="2">
    <source>
        <dbReference type="Proteomes" id="UP001470230"/>
    </source>
</evidence>